<dbReference type="RefSeq" id="WP_084286852.1">
    <property type="nucleotide sequence ID" value="NZ_FWYB01000001.1"/>
</dbReference>
<dbReference type="AlphaFoldDB" id="A0A1W2A2N4"/>
<proteinExistence type="predicted"/>
<sequence>MKIFKLIVITIICATAISWRTAPNDKYSGNWVLNKEKSDIKTSPDFKFPEAINLALTKDSVFQYSVINQGDKLVKTKTTSSALSGAKREKVISEKEKLISSFAWDDSKNRLIKKQILVTNDAESKILTTVEESWTISEDGTRLTLIHNRKSQNDPANTYVVTGVFNKQIAN</sequence>
<accession>A0A1W2A2N4</accession>
<name>A0A1W2A2N4_9SPHI</name>
<evidence type="ECO:0000313" key="1">
    <source>
        <dbReference type="EMBL" id="SMC54701.1"/>
    </source>
</evidence>
<gene>
    <name evidence="1" type="ORF">SAMN04488101_101263</name>
</gene>
<keyword evidence="2" id="KW-1185">Reference proteome</keyword>
<dbReference type="Proteomes" id="UP000192678">
    <property type="component" value="Unassembled WGS sequence"/>
</dbReference>
<organism evidence="1 2">
    <name type="scientific">Pedobacter nyackensis</name>
    <dbReference type="NCBI Taxonomy" id="475255"/>
    <lineage>
        <taxon>Bacteria</taxon>
        <taxon>Pseudomonadati</taxon>
        <taxon>Bacteroidota</taxon>
        <taxon>Sphingobacteriia</taxon>
        <taxon>Sphingobacteriales</taxon>
        <taxon>Sphingobacteriaceae</taxon>
        <taxon>Pedobacter</taxon>
    </lineage>
</organism>
<reference evidence="1 2" key="1">
    <citation type="submission" date="2017-04" db="EMBL/GenBank/DDBJ databases">
        <authorList>
            <person name="Afonso C.L."/>
            <person name="Miller P.J."/>
            <person name="Scott M.A."/>
            <person name="Spackman E."/>
            <person name="Goraichik I."/>
            <person name="Dimitrov K.M."/>
            <person name="Suarez D.L."/>
            <person name="Swayne D.E."/>
        </authorList>
    </citation>
    <scope>NUCLEOTIDE SEQUENCE [LARGE SCALE GENOMIC DNA]</scope>
    <source>
        <strain evidence="1 2">DSM 19625</strain>
    </source>
</reference>
<dbReference type="EMBL" id="FWYB01000001">
    <property type="protein sequence ID" value="SMC54701.1"/>
    <property type="molecule type" value="Genomic_DNA"/>
</dbReference>
<dbReference type="STRING" id="475255.SAMN04488101_101263"/>
<protein>
    <recommendedName>
        <fullName evidence="3">Lipocalin-like domain-containing protein</fullName>
    </recommendedName>
</protein>
<evidence type="ECO:0008006" key="3">
    <source>
        <dbReference type="Google" id="ProtNLM"/>
    </source>
</evidence>
<evidence type="ECO:0000313" key="2">
    <source>
        <dbReference type="Proteomes" id="UP000192678"/>
    </source>
</evidence>